<dbReference type="InterPro" id="IPR000608">
    <property type="entry name" value="UBC"/>
</dbReference>
<dbReference type="OrthoDB" id="10249039at2759"/>
<dbReference type="EMBL" id="LN714481">
    <property type="protein sequence ID" value="CEL66118.1"/>
    <property type="molecule type" value="Genomic_DNA"/>
</dbReference>
<evidence type="ECO:0000256" key="1">
    <source>
        <dbReference type="ARBA" id="ARBA00005032"/>
    </source>
</evidence>
<feature type="active site" description="Glycyl thioester intermediate" evidence="6">
    <location>
        <position position="167"/>
    </location>
</feature>
<dbReference type="InterPro" id="IPR016135">
    <property type="entry name" value="UBQ-conjugating_enzyme/RWD"/>
</dbReference>
<dbReference type="PANTHER" id="PTHR24068">
    <property type="entry name" value="UBIQUITIN-CONJUGATING ENZYME E2"/>
    <property type="match status" value="1"/>
</dbReference>
<dbReference type="EC" id="6.3.2.-" evidence="10"/>
<keyword evidence="2" id="KW-0808">Transferase</keyword>
<evidence type="ECO:0000313" key="11">
    <source>
        <dbReference type="EMBL" id="CEL66118.1"/>
    </source>
</evidence>
<dbReference type="RefSeq" id="XP_003882186.1">
    <property type="nucleotide sequence ID" value="XM_003882137.1"/>
</dbReference>
<reference evidence="10" key="2">
    <citation type="submission" date="2011-03" db="EMBL/GenBank/DDBJ databases">
        <title>Comparative genomics and transcriptomics of Neospora caninum and Toxoplasma gondii.</title>
        <authorList>
            <person name="Reid A.J."/>
            <person name="Sohal A."/>
            <person name="Harris D."/>
            <person name="Quail M."/>
            <person name="Sanders M."/>
            <person name="Berriman M."/>
            <person name="Wastling J.M."/>
            <person name="Pain A."/>
        </authorList>
    </citation>
    <scope>NUCLEOTIDE SEQUENCE</scope>
    <source>
        <strain evidence="10">Liverpool</strain>
    </source>
</reference>
<evidence type="ECO:0000256" key="5">
    <source>
        <dbReference type="ARBA" id="ARBA00022840"/>
    </source>
</evidence>
<protein>
    <submittedName>
        <fullName evidence="10">Ubiquitin carrier protein, related</fullName>
        <ecNumber evidence="10">6.3.2.-</ecNumber>
    </submittedName>
</protein>
<evidence type="ECO:0000259" key="9">
    <source>
        <dbReference type="PROSITE" id="PS50127"/>
    </source>
</evidence>
<gene>
    <name evidence="11" type="ORF">BN1204_019430</name>
    <name evidence="10" type="ORF">NCLIV_019430</name>
</gene>
<feature type="domain" description="UBC core" evidence="9">
    <location>
        <begin position="66"/>
        <end position="226"/>
    </location>
</feature>
<evidence type="ECO:0000256" key="3">
    <source>
        <dbReference type="ARBA" id="ARBA00022741"/>
    </source>
</evidence>
<dbReference type="FunFam" id="3.10.110.10:FF:000005">
    <property type="entry name" value="NEDD8-conjugating enzyme Ubc12"/>
    <property type="match status" value="1"/>
</dbReference>
<dbReference type="PROSITE" id="PS50127">
    <property type="entry name" value="UBC_2"/>
    <property type="match status" value="1"/>
</dbReference>
<dbReference type="VEuPathDB" id="ToxoDB:NCLIV_019430"/>
<dbReference type="GO" id="GO:0019788">
    <property type="term" value="F:NEDD8 transferase activity"/>
    <property type="evidence" value="ECO:0007669"/>
    <property type="project" value="UniProtKB-ARBA"/>
</dbReference>
<keyword evidence="4 7" id="KW-0833">Ubl conjugation pathway</keyword>
<keyword evidence="5 7" id="KW-0067">ATP-binding</keyword>
<evidence type="ECO:0000256" key="2">
    <source>
        <dbReference type="ARBA" id="ARBA00022679"/>
    </source>
</evidence>
<dbReference type="OMA" id="CQVDFPD"/>
<dbReference type="Gene3D" id="3.10.110.10">
    <property type="entry name" value="Ubiquitin Conjugating Enzyme"/>
    <property type="match status" value="1"/>
</dbReference>
<comment type="pathway">
    <text evidence="1">Protein modification; protein neddylation.</text>
</comment>
<organism evidence="10 12">
    <name type="scientific">Neospora caninum (strain Liverpool)</name>
    <dbReference type="NCBI Taxonomy" id="572307"/>
    <lineage>
        <taxon>Eukaryota</taxon>
        <taxon>Sar</taxon>
        <taxon>Alveolata</taxon>
        <taxon>Apicomplexa</taxon>
        <taxon>Conoidasida</taxon>
        <taxon>Coccidia</taxon>
        <taxon>Eucoccidiorida</taxon>
        <taxon>Eimeriorina</taxon>
        <taxon>Sarcocystidae</taxon>
        <taxon>Neospora</taxon>
    </lineage>
</organism>
<proteinExistence type="inferred from homology"/>
<reference evidence="12" key="3">
    <citation type="journal article" date="2012" name="PLoS Pathog.">
        <title>Comparative genomics of the apicomplexan parasites Toxoplasma gondii and Neospora caninum: Coccidia differing in host range and transmission strategy.</title>
        <authorList>
            <person name="Reid A.J."/>
            <person name="Vermont S.J."/>
            <person name="Cotton J.A."/>
            <person name="Harris D."/>
            <person name="Hill-Cawthorne G.A."/>
            <person name="Konen-Waisman S."/>
            <person name="Latham S.M."/>
            <person name="Mourier T."/>
            <person name="Norton R."/>
            <person name="Quail M.A."/>
            <person name="Sanders M."/>
            <person name="Shanmugam D."/>
            <person name="Sohal A."/>
            <person name="Wasmuth J.D."/>
            <person name="Brunk B."/>
            <person name="Grigg M.E."/>
            <person name="Howard J.C."/>
            <person name="Parkinson J."/>
            <person name="Roos D.S."/>
            <person name="Trees A.J."/>
            <person name="Berriman M."/>
            <person name="Pain A."/>
            <person name="Wastling J.M."/>
        </authorList>
    </citation>
    <scope>NUCLEOTIDE SEQUENCE [LARGE SCALE GENOMIC DNA]</scope>
    <source>
        <strain evidence="12">Liverpool</strain>
    </source>
</reference>
<dbReference type="GO" id="GO:0005524">
    <property type="term" value="F:ATP binding"/>
    <property type="evidence" value="ECO:0007669"/>
    <property type="project" value="UniProtKB-UniRule"/>
</dbReference>
<evidence type="ECO:0000313" key="12">
    <source>
        <dbReference type="Proteomes" id="UP000007494"/>
    </source>
</evidence>
<dbReference type="eggNOG" id="KOG0420">
    <property type="taxonomic scope" value="Eukaryota"/>
</dbReference>
<evidence type="ECO:0000313" key="10">
    <source>
        <dbReference type="EMBL" id="CBZ52154.1"/>
    </source>
</evidence>
<dbReference type="Pfam" id="PF00179">
    <property type="entry name" value="UQ_con"/>
    <property type="match status" value="1"/>
</dbReference>
<dbReference type="PROSITE" id="PS00183">
    <property type="entry name" value="UBC_1"/>
    <property type="match status" value="1"/>
</dbReference>
<keyword evidence="12" id="KW-1185">Reference proteome</keyword>
<sequence>MLKLYGVGRGRPKQGVSSQENAGGATEAPKNTGTPVSGDTGSSLSSGVNAASAASSNPAQERRRFPGEIRLQKELEDLDLPDQCVLTFSSKNGSLGKRSSDALALQSGGGSSLLDMQLRIAPDDGFWRGGKFLFFISIPPNYPHDPPKVKCMDQIYHPNIDQKGNVCLNILREDWKPVLSISSVMYGLLHLFLEPNPSDPLNQEAAALLRSNPSEFQRQVRRTLHQ</sequence>
<feature type="compositionally biased region" description="Polar residues" evidence="8">
    <location>
        <begin position="29"/>
        <end position="40"/>
    </location>
</feature>
<dbReference type="GO" id="GO:0016874">
    <property type="term" value="F:ligase activity"/>
    <property type="evidence" value="ECO:0007669"/>
    <property type="project" value="UniProtKB-KW"/>
</dbReference>
<comment type="similarity">
    <text evidence="7">Belongs to the ubiquitin-conjugating enzyme family.</text>
</comment>
<evidence type="ECO:0000256" key="7">
    <source>
        <dbReference type="RuleBase" id="RU362109"/>
    </source>
</evidence>
<evidence type="ECO:0000256" key="6">
    <source>
        <dbReference type="PROSITE-ProRule" id="PRU10133"/>
    </source>
</evidence>
<feature type="compositionally biased region" description="Low complexity" evidence="8">
    <location>
        <begin position="41"/>
        <end position="59"/>
    </location>
</feature>
<evidence type="ECO:0000256" key="8">
    <source>
        <dbReference type="SAM" id="MobiDB-lite"/>
    </source>
</evidence>
<reference evidence="11" key="4">
    <citation type="journal article" date="2015" name="PLoS ONE">
        <title>Comprehensive Evaluation of Toxoplasma gondii VEG and Neospora caninum LIV Genomes with Tachyzoite Stage Transcriptome and Proteome Defines Novel Transcript Features.</title>
        <authorList>
            <person name="Ramaprasad A."/>
            <person name="Mourier T."/>
            <person name="Naeem R."/>
            <person name="Malas T.B."/>
            <person name="Moussa E."/>
            <person name="Panigrahi A."/>
            <person name="Vermont S.J."/>
            <person name="Otto T.D."/>
            <person name="Wastling J."/>
            <person name="Pain A."/>
        </authorList>
    </citation>
    <scope>NUCLEOTIDE SEQUENCE</scope>
    <source>
        <strain evidence="11">Liverpool</strain>
    </source>
</reference>
<dbReference type="GeneID" id="13443919"/>
<dbReference type="EMBL" id="FR823388">
    <property type="protein sequence ID" value="CBZ52154.1"/>
    <property type="molecule type" value="Genomic_DNA"/>
</dbReference>
<keyword evidence="10" id="KW-0436">Ligase</keyword>
<feature type="region of interest" description="Disordered" evidence="8">
    <location>
        <begin position="1"/>
        <end position="64"/>
    </location>
</feature>
<name>F0VEL0_NEOCL</name>
<dbReference type="SUPFAM" id="SSF54495">
    <property type="entry name" value="UBC-like"/>
    <property type="match status" value="1"/>
</dbReference>
<dbReference type="InParanoid" id="F0VEL0"/>
<dbReference type="CDD" id="cd23794">
    <property type="entry name" value="UBCc_UBE2F_UBE2M"/>
    <property type="match status" value="1"/>
</dbReference>
<keyword evidence="3 7" id="KW-0547">Nucleotide-binding</keyword>
<dbReference type="InterPro" id="IPR023313">
    <property type="entry name" value="UBQ-conjugating_AS"/>
</dbReference>
<dbReference type="FunCoup" id="F0VEL0">
    <property type="interactions" value="397"/>
</dbReference>
<dbReference type="SMART" id="SM00212">
    <property type="entry name" value="UBCc"/>
    <property type="match status" value="1"/>
</dbReference>
<evidence type="ECO:0000256" key="4">
    <source>
        <dbReference type="ARBA" id="ARBA00022786"/>
    </source>
</evidence>
<reference evidence="10" key="1">
    <citation type="submission" date="2011-02" db="EMBL/GenBank/DDBJ databases">
        <authorList>
            <person name="Aslett M."/>
        </authorList>
    </citation>
    <scope>NUCLEOTIDE SEQUENCE</scope>
    <source>
        <strain evidence="10">Liverpool</strain>
    </source>
</reference>
<dbReference type="Proteomes" id="UP000007494">
    <property type="component" value="Chromosome VIIa"/>
</dbReference>
<dbReference type="AlphaFoldDB" id="F0VEL0"/>
<accession>F0VEL0</accession>